<name>A0A3S2VNR8_9PROT</name>
<comment type="caution">
    <text evidence="18">The sequence shown here is derived from an EMBL/GenBank/DDBJ whole genome shotgun (WGS) entry which is preliminary data.</text>
</comment>
<evidence type="ECO:0000256" key="1">
    <source>
        <dbReference type="ARBA" id="ARBA00001933"/>
    </source>
</evidence>
<evidence type="ECO:0000256" key="8">
    <source>
        <dbReference type="ARBA" id="ARBA00022605"/>
    </source>
</evidence>
<dbReference type="InterPro" id="IPR001544">
    <property type="entry name" value="Aminotrans_IV"/>
</dbReference>
<comment type="catalytic activity">
    <reaction evidence="12 17">
        <text>L-valine + 2-oxoglutarate = 3-methyl-2-oxobutanoate + L-glutamate</text>
        <dbReference type="Rhea" id="RHEA:24813"/>
        <dbReference type="ChEBI" id="CHEBI:11851"/>
        <dbReference type="ChEBI" id="CHEBI:16810"/>
        <dbReference type="ChEBI" id="CHEBI:29985"/>
        <dbReference type="ChEBI" id="CHEBI:57762"/>
        <dbReference type="EC" id="2.6.1.42"/>
    </reaction>
</comment>
<dbReference type="GO" id="GO:0052655">
    <property type="term" value="F:L-valine-2-oxoglutarate transaminase activity"/>
    <property type="evidence" value="ECO:0007669"/>
    <property type="project" value="RHEA"/>
</dbReference>
<gene>
    <name evidence="17" type="primary">ilvE</name>
    <name evidence="18" type="ORF">EOI86_19125</name>
</gene>
<dbReference type="Gene3D" id="3.20.10.10">
    <property type="entry name" value="D-amino Acid Aminotransferase, subunit A, domain 2"/>
    <property type="match status" value="1"/>
</dbReference>
<evidence type="ECO:0000313" key="19">
    <source>
        <dbReference type="Proteomes" id="UP000287447"/>
    </source>
</evidence>
<reference evidence="19" key="1">
    <citation type="submission" date="2019-01" db="EMBL/GenBank/DDBJ databases">
        <title>Gri0909 isolated from a small marine red alga.</title>
        <authorList>
            <person name="Kim J."/>
            <person name="Jeong S.E."/>
            <person name="Jeon C.O."/>
        </authorList>
    </citation>
    <scope>NUCLEOTIDE SEQUENCE [LARGE SCALE GENOMIC DNA]</scope>
    <source>
        <strain evidence="19">Gri0909</strain>
    </source>
</reference>
<comment type="catalytic activity">
    <reaction evidence="14 17">
        <text>L-leucine + 2-oxoglutarate = 4-methyl-2-oxopentanoate + L-glutamate</text>
        <dbReference type="Rhea" id="RHEA:18321"/>
        <dbReference type="ChEBI" id="CHEBI:16810"/>
        <dbReference type="ChEBI" id="CHEBI:17865"/>
        <dbReference type="ChEBI" id="CHEBI:29985"/>
        <dbReference type="ChEBI" id="CHEBI:57427"/>
        <dbReference type="EC" id="2.6.1.42"/>
    </reaction>
</comment>
<keyword evidence="8 17" id="KW-0028">Amino-acid biosynthesis</keyword>
<dbReference type="GO" id="GO:0009098">
    <property type="term" value="P:L-leucine biosynthetic process"/>
    <property type="evidence" value="ECO:0007669"/>
    <property type="project" value="UniProtKB-UniPathway"/>
</dbReference>
<comment type="pathway">
    <text evidence="5 17">Amino-acid biosynthesis; L-leucine biosynthesis; L-leucine from 3-methyl-2-oxobutanoate: step 4/4.</text>
</comment>
<evidence type="ECO:0000256" key="16">
    <source>
        <dbReference type="RuleBase" id="RU004516"/>
    </source>
</evidence>
<comment type="function">
    <text evidence="2 17">Acts on leucine, isoleucine and valine.</text>
</comment>
<dbReference type="GO" id="GO:0052654">
    <property type="term" value="F:L-leucine-2-oxoglutarate transaminase activity"/>
    <property type="evidence" value="ECO:0007669"/>
    <property type="project" value="RHEA"/>
</dbReference>
<comment type="pathway">
    <text evidence="3 17">Amino-acid biosynthesis; L-isoleucine biosynthesis; L-isoleucine from 2-oxobutanoate: step 4/4.</text>
</comment>
<dbReference type="GO" id="GO:0009099">
    <property type="term" value="P:L-valine biosynthetic process"/>
    <property type="evidence" value="ECO:0007669"/>
    <property type="project" value="UniProtKB-UniPathway"/>
</dbReference>
<dbReference type="InterPro" id="IPR005785">
    <property type="entry name" value="B_amino_transI"/>
</dbReference>
<keyword evidence="19" id="KW-1185">Reference proteome</keyword>
<dbReference type="GO" id="GO:0009097">
    <property type="term" value="P:isoleucine biosynthetic process"/>
    <property type="evidence" value="ECO:0007669"/>
    <property type="project" value="UniProtKB-UniPathway"/>
</dbReference>
<evidence type="ECO:0000256" key="12">
    <source>
        <dbReference type="ARBA" id="ARBA00048212"/>
    </source>
</evidence>
<comment type="similarity">
    <text evidence="6 15">Belongs to the class-IV pyridoxal-phosphate-dependent aminotransferase family.</text>
</comment>
<keyword evidence="7 17" id="KW-0032">Aminotransferase</keyword>
<dbReference type="GO" id="GO:0052656">
    <property type="term" value="F:L-isoleucine-2-oxoglutarate transaminase activity"/>
    <property type="evidence" value="ECO:0007669"/>
    <property type="project" value="RHEA"/>
</dbReference>
<dbReference type="GO" id="GO:0005829">
    <property type="term" value="C:cytosol"/>
    <property type="evidence" value="ECO:0007669"/>
    <property type="project" value="TreeGrafter"/>
</dbReference>
<dbReference type="UniPathway" id="UPA00049">
    <property type="reaction ID" value="UER00062"/>
</dbReference>
<evidence type="ECO:0000256" key="7">
    <source>
        <dbReference type="ARBA" id="ARBA00022576"/>
    </source>
</evidence>
<dbReference type="UniPathway" id="UPA00047">
    <property type="reaction ID" value="UER00058"/>
</dbReference>
<keyword evidence="9 17" id="KW-0808">Transferase</keyword>
<evidence type="ECO:0000256" key="6">
    <source>
        <dbReference type="ARBA" id="ARBA00009320"/>
    </source>
</evidence>
<dbReference type="PANTHER" id="PTHR42743:SF11">
    <property type="entry name" value="AMINODEOXYCHORISMATE LYASE"/>
    <property type="match status" value="1"/>
</dbReference>
<dbReference type="AlphaFoldDB" id="A0A3S2VNR8"/>
<comment type="pathway">
    <text evidence="4 17">Amino-acid biosynthesis; L-valine biosynthesis; L-valine from pyruvate: step 4/4.</text>
</comment>
<dbReference type="InterPro" id="IPR018300">
    <property type="entry name" value="Aminotrans_IV_CS"/>
</dbReference>
<dbReference type="InterPro" id="IPR043132">
    <property type="entry name" value="BCAT-like_C"/>
</dbReference>
<evidence type="ECO:0000256" key="2">
    <source>
        <dbReference type="ARBA" id="ARBA00003109"/>
    </source>
</evidence>
<evidence type="ECO:0000256" key="14">
    <source>
        <dbReference type="ARBA" id="ARBA00049229"/>
    </source>
</evidence>
<dbReference type="PROSITE" id="PS00770">
    <property type="entry name" value="AA_TRANSFER_CLASS_4"/>
    <property type="match status" value="1"/>
</dbReference>
<dbReference type="InterPro" id="IPR043131">
    <property type="entry name" value="BCAT-like_N"/>
</dbReference>
<evidence type="ECO:0000256" key="13">
    <source>
        <dbReference type="ARBA" id="ARBA00048798"/>
    </source>
</evidence>
<dbReference type="OrthoDB" id="21319at2"/>
<proteinExistence type="inferred from homology"/>
<dbReference type="NCBIfam" id="NF005726">
    <property type="entry name" value="PRK07544.1"/>
    <property type="match status" value="1"/>
</dbReference>
<organism evidence="18 19">
    <name type="scientific">Hwanghaeella grinnelliae</name>
    <dbReference type="NCBI Taxonomy" id="2500179"/>
    <lineage>
        <taxon>Bacteria</taxon>
        <taxon>Pseudomonadati</taxon>
        <taxon>Pseudomonadota</taxon>
        <taxon>Alphaproteobacteria</taxon>
        <taxon>Rhodospirillales</taxon>
        <taxon>Rhodospirillaceae</taxon>
        <taxon>Hwanghaeella</taxon>
    </lineage>
</organism>
<evidence type="ECO:0000256" key="5">
    <source>
        <dbReference type="ARBA" id="ARBA00005072"/>
    </source>
</evidence>
<dbReference type="RefSeq" id="WP_127767254.1">
    <property type="nucleotide sequence ID" value="NZ_SADE01000003.1"/>
</dbReference>
<dbReference type="EMBL" id="SADE01000003">
    <property type="protein sequence ID" value="RVU34947.1"/>
    <property type="molecule type" value="Genomic_DNA"/>
</dbReference>
<evidence type="ECO:0000313" key="18">
    <source>
        <dbReference type="EMBL" id="RVU34947.1"/>
    </source>
</evidence>
<dbReference type="EC" id="2.6.1.42" evidence="17"/>
<dbReference type="NCBIfam" id="NF005146">
    <property type="entry name" value="PRK06606.1"/>
    <property type="match status" value="1"/>
</dbReference>
<protein>
    <recommendedName>
        <fullName evidence="17">Branched-chain-amino-acid aminotransferase</fullName>
        <shortName evidence="17">BCAT</shortName>
        <ecNumber evidence="17">2.6.1.42</ecNumber>
    </recommendedName>
</protein>
<dbReference type="Pfam" id="PF01063">
    <property type="entry name" value="Aminotran_4"/>
    <property type="match status" value="1"/>
</dbReference>
<evidence type="ECO:0000256" key="17">
    <source>
        <dbReference type="RuleBase" id="RU364094"/>
    </source>
</evidence>
<dbReference type="PANTHER" id="PTHR42743">
    <property type="entry name" value="AMINO-ACID AMINOTRANSFERASE"/>
    <property type="match status" value="1"/>
</dbReference>
<comment type="catalytic activity">
    <reaction evidence="13 17">
        <text>L-isoleucine + 2-oxoglutarate = (S)-3-methyl-2-oxopentanoate + L-glutamate</text>
        <dbReference type="Rhea" id="RHEA:24801"/>
        <dbReference type="ChEBI" id="CHEBI:16810"/>
        <dbReference type="ChEBI" id="CHEBI:29985"/>
        <dbReference type="ChEBI" id="CHEBI:35146"/>
        <dbReference type="ChEBI" id="CHEBI:58045"/>
        <dbReference type="EC" id="2.6.1.42"/>
    </reaction>
</comment>
<dbReference type="InterPro" id="IPR036038">
    <property type="entry name" value="Aminotransferase-like"/>
</dbReference>
<dbReference type="InterPro" id="IPR050571">
    <property type="entry name" value="Class-IV_PLP-Dep_Aminotrnsfr"/>
</dbReference>
<dbReference type="Gene3D" id="3.30.470.10">
    <property type="match status" value="1"/>
</dbReference>
<keyword evidence="11 17" id="KW-0100">Branched-chain amino acid biosynthesis</keyword>
<evidence type="ECO:0000256" key="10">
    <source>
        <dbReference type="ARBA" id="ARBA00022898"/>
    </source>
</evidence>
<keyword evidence="10 16" id="KW-0663">Pyridoxal phosphate</keyword>
<dbReference type="CDD" id="cd00449">
    <property type="entry name" value="PLPDE_IV"/>
    <property type="match status" value="1"/>
</dbReference>
<dbReference type="UniPathway" id="UPA00048">
    <property type="reaction ID" value="UER00073"/>
</dbReference>
<evidence type="ECO:0000256" key="15">
    <source>
        <dbReference type="RuleBase" id="RU004106"/>
    </source>
</evidence>
<evidence type="ECO:0000256" key="11">
    <source>
        <dbReference type="ARBA" id="ARBA00023304"/>
    </source>
</evidence>
<dbReference type="SUPFAM" id="SSF56752">
    <property type="entry name" value="D-aminoacid aminotransferase-like PLP-dependent enzymes"/>
    <property type="match status" value="1"/>
</dbReference>
<comment type="cofactor">
    <cofactor evidence="1 16">
        <name>pyridoxal 5'-phosphate</name>
        <dbReference type="ChEBI" id="CHEBI:597326"/>
    </cofactor>
</comment>
<evidence type="ECO:0000256" key="3">
    <source>
        <dbReference type="ARBA" id="ARBA00004824"/>
    </source>
</evidence>
<dbReference type="NCBIfam" id="TIGR01122">
    <property type="entry name" value="ilvE_I"/>
    <property type="match status" value="1"/>
</dbReference>
<dbReference type="Proteomes" id="UP000287447">
    <property type="component" value="Unassembled WGS sequence"/>
</dbReference>
<evidence type="ECO:0000256" key="4">
    <source>
        <dbReference type="ARBA" id="ARBA00004931"/>
    </source>
</evidence>
<evidence type="ECO:0000256" key="9">
    <source>
        <dbReference type="ARBA" id="ARBA00022679"/>
    </source>
</evidence>
<accession>A0A3S2VNR8</accession>
<sequence length="302" mass="33479">MSATFDDRDGYIWFNGEMKPWRESNVHILSHAMHYASAVFEGERVYGGNIFKLTEHSQRLARSGELLDFQIPYTVEEIDAACNAVVKANNIVDGYVRPIAWRGSEMMGVSAQSTRINVAIAAWEWPSYFSPEARMKGLRMQISDWQRPAPTTAPTASKAAGLYMICTLSKHKAEAAGYNDALMMDYRGLVAEATGANIFFLMDGKLHTPTPDCFLDGITRRTVIDLAKREGIDVVERHIQPEELSNATEAFLTGTAVEVTPISEIGPYKFTPGQLSQTLMGAYDHEVRRTDDRAALVSTSAA</sequence>
<dbReference type="FunFam" id="3.20.10.10:FF:000002">
    <property type="entry name" value="D-alanine aminotransferase"/>
    <property type="match status" value="1"/>
</dbReference>